<dbReference type="RefSeq" id="WP_031366175.1">
    <property type="nucleotide sequence ID" value="NZ_FPKS01000004.1"/>
</dbReference>
<organism evidence="2 3">
    <name type="scientific">Pseudolactococcus chungangensis CAU 28 = DSM 22330</name>
    <dbReference type="NCBI Taxonomy" id="1122154"/>
    <lineage>
        <taxon>Bacteria</taxon>
        <taxon>Bacillati</taxon>
        <taxon>Bacillota</taxon>
        <taxon>Bacilli</taxon>
        <taxon>Lactobacillales</taxon>
        <taxon>Streptococcaceae</taxon>
        <taxon>Pseudolactococcus</taxon>
    </lineage>
</organism>
<sequence>MDIADEITKALSEYSEEVAENLEAIKKEVAEDTVELLKRTSPRGRRGKYAKGWRLKKEGTGYYVYNATDYRLTHLLERGHAKADGGRTKAQPHIAQAEREAIEKIGVRIQT</sequence>
<dbReference type="Proteomes" id="UP000218979">
    <property type="component" value="Unassembled WGS sequence"/>
</dbReference>
<dbReference type="Pfam" id="PF04883">
    <property type="entry name" value="HK97-gp10_like"/>
    <property type="match status" value="1"/>
</dbReference>
<name>A0A1K2HBB1_9LACT</name>
<dbReference type="EMBL" id="FPKS01000004">
    <property type="protein sequence ID" value="SFZ74023.1"/>
    <property type="molecule type" value="Genomic_DNA"/>
</dbReference>
<evidence type="ECO:0000313" key="1">
    <source>
        <dbReference type="EMBL" id="PCS04867.1"/>
    </source>
</evidence>
<proteinExistence type="predicted"/>
<dbReference type="AlphaFoldDB" id="A0A1K2HBB1"/>
<dbReference type="Proteomes" id="UP000185655">
    <property type="component" value="Unassembled WGS sequence"/>
</dbReference>
<keyword evidence="4" id="KW-1185">Reference proteome</keyword>
<reference evidence="2 3" key="2">
    <citation type="submission" date="2016-11" db="EMBL/GenBank/DDBJ databases">
        <authorList>
            <person name="Jaros S."/>
            <person name="Januszkiewicz K."/>
            <person name="Wedrychowicz H."/>
        </authorList>
    </citation>
    <scope>NUCLEOTIDE SEQUENCE [LARGE SCALE GENOMIC DNA]</scope>
    <source>
        <strain evidence="2 3">DSM 22330</strain>
    </source>
</reference>
<evidence type="ECO:0000313" key="3">
    <source>
        <dbReference type="Proteomes" id="UP000185655"/>
    </source>
</evidence>
<dbReference type="InterPro" id="IPR010064">
    <property type="entry name" value="HK97-gp10_tail"/>
</dbReference>
<accession>A0A1K2HBB1</accession>
<evidence type="ECO:0000313" key="4">
    <source>
        <dbReference type="Proteomes" id="UP000218979"/>
    </source>
</evidence>
<dbReference type="EMBL" id="JXJT01000001">
    <property type="protein sequence ID" value="PCS04867.1"/>
    <property type="molecule type" value="Genomic_DNA"/>
</dbReference>
<gene>
    <name evidence="1" type="ORF">RR45_GL000186</name>
    <name evidence="2" type="ORF">SAMN02746068_01051</name>
</gene>
<dbReference type="OrthoDB" id="1696709at2"/>
<dbReference type="STRING" id="1122154.SAMN02746068_01051"/>
<evidence type="ECO:0000313" key="2">
    <source>
        <dbReference type="EMBL" id="SFZ74023.1"/>
    </source>
</evidence>
<protein>
    <submittedName>
        <fullName evidence="2">Bacteriophage HK97-gp10, putative tail-component</fullName>
    </submittedName>
</protein>
<reference evidence="1 4" key="1">
    <citation type="submission" date="2014-12" db="EMBL/GenBank/DDBJ databases">
        <title>Draft genome sequences of 10 type strains of Lactococcus.</title>
        <authorList>
            <person name="Sun Z."/>
            <person name="Zhong Z."/>
            <person name="Liu W."/>
            <person name="Zhang W."/>
            <person name="Zhang H."/>
        </authorList>
    </citation>
    <scope>NUCLEOTIDE SEQUENCE [LARGE SCALE GENOMIC DNA]</scope>
    <source>
        <strain evidence="1 4">DSM 22330</strain>
    </source>
</reference>